<dbReference type="AlphaFoldDB" id="A0A3E1K5J3"/>
<feature type="chain" id="PRO_5017678024" evidence="1">
    <location>
        <begin position="21"/>
        <end position="248"/>
    </location>
</feature>
<sequence>MKFASIGIACFALAFVPAFADENGEAEDWVQRVYLEYVKGDMHDEYREVVGDWNECITEADDSMEWWVFRAETGNMNRYAFVLGNQRWSEFDSETPELDACYEQFKDRYHAAVDKVYASFDIYMDEHSYHVDDDKDRKIAWVTTFELEDSRAFLENVKKYAEAAREKDWHEPFYFYSSVGGEHHSGIYVVSPAASFSEFDGDNGFWQMLEEHFGEEEFKRMREIDRAAIADYYADVWVRVDELSHMTE</sequence>
<dbReference type="OrthoDB" id="6235707at2"/>
<name>A0A3E1K5J3_9GAMM</name>
<reference evidence="2 3" key="1">
    <citation type="submission" date="2018-08" db="EMBL/GenBank/DDBJ databases">
        <title>Wenzhouxiangella salilacus sp. nov., a novel bacterium isolated from a saline lake in Xinjiang Province, China.</title>
        <authorList>
            <person name="Han S."/>
        </authorList>
    </citation>
    <scope>NUCLEOTIDE SEQUENCE [LARGE SCALE GENOMIC DNA]</scope>
    <source>
        <strain evidence="2 3">XDB06</strain>
    </source>
</reference>
<evidence type="ECO:0000313" key="3">
    <source>
        <dbReference type="Proteomes" id="UP000260351"/>
    </source>
</evidence>
<keyword evidence="3" id="KW-1185">Reference proteome</keyword>
<gene>
    <name evidence="2" type="ORF">DZC52_13915</name>
</gene>
<accession>A0A3E1K5J3</accession>
<evidence type="ECO:0000256" key="1">
    <source>
        <dbReference type="SAM" id="SignalP"/>
    </source>
</evidence>
<keyword evidence="1" id="KW-0732">Signal</keyword>
<feature type="signal peptide" evidence="1">
    <location>
        <begin position="1"/>
        <end position="20"/>
    </location>
</feature>
<evidence type="ECO:0000313" key="2">
    <source>
        <dbReference type="EMBL" id="RFF29200.1"/>
    </source>
</evidence>
<dbReference type="EMBL" id="QUZK01000051">
    <property type="protein sequence ID" value="RFF29200.1"/>
    <property type="molecule type" value="Genomic_DNA"/>
</dbReference>
<organism evidence="2 3">
    <name type="scientific">Wenzhouxiangella sediminis</name>
    <dbReference type="NCBI Taxonomy" id="1792836"/>
    <lineage>
        <taxon>Bacteria</taxon>
        <taxon>Pseudomonadati</taxon>
        <taxon>Pseudomonadota</taxon>
        <taxon>Gammaproteobacteria</taxon>
        <taxon>Chromatiales</taxon>
        <taxon>Wenzhouxiangellaceae</taxon>
        <taxon>Wenzhouxiangella</taxon>
    </lineage>
</organism>
<protein>
    <submittedName>
        <fullName evidence="2">Uncharacterized protein</fullName>
    </submittedName>
</protein>
<comment type="caution">
    <text evidence="2">The sequence shown here is derived from an EMBL/GenBank/DDBJ whole genome shotgun (WGS) entry which is preliminary data.</text>
</comment>
<dbReference type="Proteomes" id="UP000260351">
    <property type="component" value="Unassembled WGS sequence"/>
</dbReference>
<dbReference type="RefSeq" id="WP_116651754.1">
    <property type="nucleotide sequence ID" value="NZ_QUZK01000051.1"/>
</dbReference>
<proteinExistence type="predicted"/>